<feature type="region of interest" description="Disordered" evidence="4">
    <location>
        <begin position="545"/>
        <end position="601"/>
    </location>
</feature>
<feature type="compositionally biased region" description="Gly residues" evidence="4">
    <location>
        <begin position="835"/>
        <end position="848"/>
    </location>
</feature>
<dbReference type="SUPFAM" id="SSF48452">
    <property type="entry name" value="TPR-like"/>
    <property type="match status" value="2"/>
</dbReference>
<dbReference type="InterPro" id="IPR011990">
    <property type="entry name" value="TPR-like_helical_dom_sf"/>
</dbReference>
<dbReference type="PANTHER" id="PTHR23083:SF464">
    <property type="entry name" value="TETRATRICOPEPTIDE REPEAT DOMAIN 7, ISOFORM A"/>
    <property type="match status" value="1"/>
</dbReference>
<evidence type="ECO:0000256" key="1">
    <source>
        <dbReference type="ARBA" id="ARBA00002550"/>
    </source>
</evidence>
<protein>
    <submittedName>
        <fullName evidence="5">Tetratricopeptide repeat protein tpr</fullName>
    </submittedName>
</protein>
<evidence type="ECO:0000256" key="2">
    <source>
        <dbReference type="ARBA" id="ARBA00038251"/>
    </source>
</evidence>
<feature type="repeat" description="TPR" evidence="3">
    <location>
        <begin position="981"/>
        <end position="1014"/>
    </location>
</feature>
<evidence type="ECO:0000313" key="5">
    <source>
        <dbReference type="EMBL" id="KAJ3444371.1"/>
    </source>
</evidence>
<dbReference type="PROSITE" id="PS50005">
    <property type="entry name" value="TPR"/>
    <property type="match status" value="1"/>
</dbReference>
<feature type="compositionally biased region" description="Polar residues" evidence="4">
    <location>
        <begin position="882"/>
        <end position="897"/>
    </location>
</feature>
<feature type="compositionally biased region" description="Basic and acidic residues" evidence="4">
    <location>
        <begin position="345"/>
        <end position="355"/>
    </location>
</feature>
<feature type="compositionally biased region" description="Polar residues" evidence="4">
    <location>
        <begin position="333"/>
        <end position="344"/>
    </location>
</feature>
<comment type="caution">
    <text evidence="5">The sequence shown here is derived from an EMBL/GenBank/DDBJ whole genome shotgun (WGS) entry which is preliminary data.</text>
</comment>
<feature type="compositionally biased region" description="Basic residues" evidence="4">
    <location>
        <begin position="376"/>
        <end position="390"/>
    </location>
</feature>
<dbReference type="SMART" id="SM00028">
    <property type="entry name" value="TPR"/>
    <property type="match status" value="7"/>
</dbReference>
<proteinExistence type="inferred from homology"/>
<reference evidence="5" key="1">
    <citation type="submission" date="2022-08" db="EMBL/GenBank/DDBJ databases">
        <title>Novel sulphate-reducing endosymbionts in the free-living metamonad Anaeramoeba.</title>
        <authorList>
            <person name="Jerlstrom-Hultqvist J."/>
            <person name="Cepicka I."/>
            <person name="Gallot-Lavallee L."/>
            <person name="Salas-Leiva D."/>
            <person name="Curtis B.A."/>
            <person name="Zahonova K."/>
            <person name="Pipaliya S."/>
            <person name="Dacks J."/>
            <person name="Roger A.J."/>
        </authorList>
    </citation>
    <scope>NUCLEOTIDE SEQUENCE</scope>
    <source>
        <strain evidence="5">Busselton2</strain>
    </source>
</reference>
<dbReference type="AlphaFoldDB" id="A0AAV7ZU80"/>
<evidence type="ECO:0000256" key="3">
    <source>
        <dbReference type="PROSITE-ProRule" id="PRU00339"/>
    </source>
</evidence>
<feature type="region of interest" description="Disordered" evidence="4">
    <location>
        <begin position="255"/>
        <end position="433"/>
    </location>
</feature>
<gene>
    <name evidence="5" type="ORF">M0812_10224</name>
</gene>
<dbReference type="InterPro" id="IPR051722">
    <property type="entry name" value="Endocytosis_PI4K-reg_protein"/>
</dbReference>
<feature type="region of interest" description="Disordered" evidence="4">
    <location>
        <begin position="816"/>
        <end position="897"/>
    </location>
</feature>
<accession>A0AAV7ZU80</accession>
<feature type="compositionally biased region" description="Acidic residues" evidence="4">
    <location>
        <begin position="569"/>
        <end position="601"/>
    </location>
</feature>
<dbReference type="InterPro" id="IPR019734">
    <property type="entry name" value="TPR_rpt"/>
</dbReference>
<name>A0AAV7ZU80_9EUKA</name>
<feature type="compositionally biased region" description="Basic and acidic residues" evidence="4">
    <location>
        <begin position="313"/>
        <end position="328"/>
    </location>
</feature>
<feature type="compositionally biased region" description="Basic and acidic residues" evidence="4">
    <location>
        <begin position="856"/>
        <end position="881"/>
    </location>
</feature>
<comment type="function">
    <text evidence="1">Involved in endocytosis.</text>
</comment>
<dbReference type="Proteomes" id="UP001146793">
    <property type="component" value="Unassembled WGS sequence"/>
</dbReference>
<comment type="similarity">
    <text evidence="2">Belongs to the YPP1 family.</text>
</comment>
<feature type="compositionally biased region" description="Basic and acidic residues" evidence="4">
    <location>
        <begin position="265"/>
        <end position="293"/>
    </location>
</feature>
<dbReference type="EMBL" id="JANTQA010000023">
    <property type="protein sequence ID" value="KAJ3444371.1"/>
    <property type="molecule type" value="Genomic_DNA"/>
</dbReference>
<feature type="compositionally biased region" description="Basic residues" evidence="4">
    <location>
        <begin position="294"/>
        <end position="312"/>
    </location>
</feature>
<feature type="compositionally biased region" description="Basic residues" evidence="4">
    <location>
        <begin position="547"/>
        <end position="558"/>
    </location>
</feature>
<feature type="compositionally biased region" description="Basic and acidic residues" evidence="4">
    <location>
        <begin position="559"/>
        <end position="568"/>
    </location>
</feature>
<evidence type="ECO:0000313" key="6">
    <source>
        <dbReference type="Proteomes" id="UP001146793"/>
    </source>
</evidence>
<sequence>MTNKKFQKELFELKKQSEICFSNGEYEKVIHLLKPTKQSGKNLNIRQFSESHAHLVQCQDLLAKCYERVGAKKKAIKMYQKIVNFTVPALRDIKSIPRQIGGILPRVEFSLLRICELEEKDRLIESAIKGYRNFLTLVLRDNVFQKETFFDSKPIGIALFRLVYLLLTNVCSSIYPSIKIKDSKILKTHFVPFSLPEETYLLLSILERMIIEKPNLKINVQLYHKRDPHLNRMRIISGSKSNKSLTLLKKKNLKKSKTVSLPETNRLDKEKTKEKEKEKTKDKEKEKTKENTKSKKKETKNIPKTKTKTKSKLKSESENRRVDREKYQKNRMKSMSISTFSPTNDKTKFKNEKKLLKMKSKQNYDTNSDLSELKKPSKRSKGNRSGKSKKGNSNNNTSKKNKKLPKDLNKQKAKAKSISNLKKKLTKKKSPKNKTKIINAVPKLFDLFPIASSMKMNMKDLSKYFELAIKTNPNNSHYLFQLAFAQDYDENPELSLITAENILFKTPNNIPMILLKLKTLINKLSKEEVALSFANKSLNIFNSKKNESKKKKENKKRNKNENRVVKEEKEEEEDEEDDDDEKYGYGTDDDDDDDSGDGDDDDNSFIIQKLKHIIGICHSKIADKAQNESKRLKHQKLAIQTLDDSFKNDPTDPDIAFNLALLYAKLRWLDDATYYARLTLKLNPHSSPRPWELLALIMTAKKQFRVAAEICEAAMVQFPESIDLILLKADIYYELMNIKTQRVFLIYKQALDLWKKIFLKNLIKLGILVDLRKQQSQKSNISSLPENLSLLIQNFESGALLGRSLNEMVIGLTANKRKKKTKQNAKNTDQKGKGGKSGGSGSGRGSGSGSSSSKENNIKINKENRKDYENYKQALKNKEYPKTSNSDLGSSDWSETQSSGDHWTESFLNQGLLNNQISLNNLKQFGKQSSQQINKNQFVRSALLTYAKIWNLAARSYIKIGKLDDALTCIRESYILSIIMPDCFFAHGLIEYEKHNFANALDVFEKALLLDPKHIESLCYKGLVYLKQAKHEKNVEKGQKINIALTHLKSAVKMNPSSHLAWKSLGIARKHQSQYLEKSNGNTEIWKKAIDCLNKATKLESTNPVYPFKNIQFIL</sequence>
<keyword evidence="3" id="KW-0802">TPR repeat</keyword>
<dbReference type="Gene3D" id="1.25.40.10">
    <property type="entry name" value="Tetratricopeptide repeat domain"/>
    <property type="match status" value="3"/>
</dbReference>
<feature type="compositionally biased region" description="Basic residues" evidence="4">
    <location>
        <begin position="411"/>
        <end position="433"/>
    </location>
</feature>
<organism evidence="5 6">
    <name type="scientific">Anaeramoeba flamelloides</name>
    <dbReference type="NCBI Taxonomy" id="1746091"/>
    <lineage>
        <taxon>Eukaryota</taxon>
        <taxon>Metamonada</taxon>
        <taxon>Anaeramoebidae</taxon>
        <taxon>Anaeramoeba</taxon>
    </lineage>
</organism>
<dbReference type="PANTHER" id="PTHR23083">
    <property type="entry name" value="TETRATRICOPEPTIDE REPEAT PROTEIN, TPR"/>
    <property type="match status" value="1"/>
</dbReference>
<evidence type="ECO:0000256" key="4">
    <source>
        <dbReference type="SAM" id="MobiDB-lite"/>
    </source>
</evidence>